<keyword evidence="2" id="KW-1185">Reference proteome</keyword>
<comment type="caution">
    <text evidence="1">The sequence shown here is derived from an EMBL/GenBank/DDBJ whole genome shotgun (WGS) entry which is preliminary data.</text>
</comment>
<reference evidence="1 2" key="1">
    <citation type="submission" date="2019-02" db="EMBL/GenBank/DDBJ databases">
        <title>Deep-cultivation of Planctomycetes and their phenomic and genomic characterization uncovers novel biology.</title>
        <authorList>
            <person name="Wiegand S."/>
            <person name="Jogler M."/>
            <person name="Boedeker C."/>
            <person name="Pinto D."/>
            <person name="Vollmers J."/>
            <person name="Rivas-Marin E."/>
            <person name="Kohn T."/>
            <person name="Peeters S.H."/>
            <person name="Heuer A."/>
            <person name="Rast P."/>
            <person name="Oberbeckmann S."/>
            <person name="Bunk B."/>
            <person name="Jeske O."/>
            <person name="Meyerdierks A."/>
            <person name="Storesund J.E."/>
            <person name="Kallscheuer N."/>
            <person name="Luecker S."/>
            <person name="Lage O.M."/>
            <person name="Pohl T."/>
            <person name="Merkel B.J."/>
            <person name="Hornburger P."/>
            <person name="Mueller R.-W."/>
            <person name="Bruemmer F."/>
            <person name="Labrenz M."/>
            <person name="Spormann A.M."/>
            <person name="Op Den Camp H."/>
            <person name="Overmann J."/>
            <person name="Amann R."/>
            <person name="Jetten M.S.M."/>
            <person name="Mascher T."/>
            <person name="Medema M.H."/>
            <person name="Devos D.P."/>
            <person name="Kaster A.-K."/>
            <person name="Ovreas L."/>
            <person name="Rohde M."/>
            <person name="Galperin M.Y."/>
            <person name="Jogler C."/>
        </authorList>
    </citation>
    <scope>NUCLEOTIDE SEQUENCE [LARGE SCALE GENOMIC DNA]</scope>
    <source>
        <strain evidence="1 2">Pla144</strain>
    </source>
</reference>
<dbReference type="EMBL" id="SJPS01000011">
    <property type="protein sequence ID" value="TWU21249.1"/>
    <property type="molecule type" value="Genomic_DNA"/>
</dbReference>
<dbReference type="RefSeq" id="WP_146452892.1">
    <property type="nucleotide sequence ID" value="NZ_SJPS01000011.1"/>
</dbReference>
<organism evidence="1 2">
    <name type="scientific">Bythopirellula polymerisocia</name>
    <dbReference type="NCBI Taxonomy" id="2528003"/>
    <lineage>
        <taxon>Bacteria</taxon>
        <taxon>Pseudomonadati</taxon>
        <taxon>Planctomycetota</taxon>
        <taxon>Planctomycetia</taxon>
        <taxon>Pirellulales</taxon>
        <taxon>Lacipirellulaceae</taxon>
        <taxon>Bythopirellula</taxon>
    </lineage>
</organism>
<dbReference type="AlphaFoldDB" id="A0A5C6CEL6"/>
<name>A0A5C6CEL6_9BACT</name>
<evidence type="ECO:0000313" key="1">
    <source>
        <dbReference type="EMBL" id="TWU21249.1"/>
    </source>
</evidence>
<gene>
    <name evidence="1" type="ORF">Pla144_46580</name>
</gene>
<evidence type="ECO:0000313" key="2">
    <source>
        <dbReference type="Proteomes" id="UP000318437"/>
    </source>
</evidence>
<protein>
    <submittedName>
        <fullName evidence="1">Uncharacterized protein</fullName>
    </submittedName>
</protein>
<dbReference type="Proteomes" id="UP000318437">
    <property type="component" value="Unassembled WGS sequence"/>
</dbReference>
<sequence>MIRTNEAMLQRYRVKVGHIEVVVSGTNDAEAIANARLQLAKDLPRFYDLIHALEPTRFDVHRAA</sequence>
<proteinExistence type="predicted"/>
<accession>A0A5C6CEL6</accession>
<dbReference type="OrthoDB" id="9866241at2"/>